<dbReference type="Pfam" id="PF07729">
    <property type="entry name" value="FCD"/>
    <property type="match status" value="1"/>
</dbReference>
<keyword evidence="3" id="KW-0804">Transcription</keyword>
<dbReference type="InterPro" id="IPR000524">
    <property type="entry name" value="Tscrpt_reg_HTH_GntR"/>
</dbReference>
<gene>
    <name evidence="5" type="ORF">GCM10008906_13820</name>
</gene>
<dbReference type="SMART" id="SM00345">
    <property type="entry name" value="HTH_GNTR"/>
    <property type="match status" value="1"/>
</dbReference>
<dbReference type="SMART" id="SM00895">
    <property type="entry name" value="FCD"/>
    <property type="match status" value="1"/>
</dbReference>
<evidence type="ECO:0000259" key="4">
    <source>
        <dbReference type="PROSITE" id="PS50949"/>
    </source>
</evidence>
<comment type="caution">
    <text evidence="5">The sequence shown here is derived from an EMBL/GenBank/DDBJ whole genome shotgun (WGS) entry which is preliminary data.</text>
</comment>
<name>A0ABP3URV9_9CLOT</name>
<feature type="domain" description="HTH gntR-type" evidence="4">
    <location>
        <begin position="8"/>
        <end position="76"/>
    </location>
</feature>
<dbReference type="InterPro" id="IPR036390">
    <property type="entry name" value="WH_DNA-bd_sf"/>
</dbReference>
<keyword evidence="6" id="KW-1185">Reference proteome</keyword>
<dbReference type="RefSeq" id="WP_343760225.1">
    <property type="nucleotide sequence ID" value="NZ_BAAACG010000008.1"/>
</dbReference>
<evidence type="ECO:0000313" key="6">
    <source>
        <dbReference type="Proteomes" id="UP001501510"/>
    </source>
</evidence>
<dbReference type="Gene3D" id="1.10.10.10">
    <property type="entry name" value="Winged helix-like DNA-binding domain superfamily/Winged helix DNA-binding domain"/>
    <property type="match status" value="1"/>
</dbReference>
<sequence>MIKPASRTTLYEEVTKQIIQMVKDGKWMPGDKIPGEIALSEAFEVSRNCIREALKSLELSGIIKAKPGRGTFLSQDCLRNINRMELLSVLKSESSIKELMETRLIIEPELGFLAAQRADEEDISELEALLKESIETIKKGTYTTEIGLDFHMIIAKASKNNILSKFLSSITDQLLAQRFLNIHRYLDNKELLKEVENHNHILDCIKNRDCEKTKKLLYNHIYDSMKAYENMKLIEKEEN</sequence>
<dbReference type="Gene3D" id="1.20.120.530">
    <property type="entry name" value="GntR ligand-binding domain-like"/>
    <property type="match status" value="1"/>
</dbReference>
<dbReference type="Pfam" id="PF00392">
    <property type="entry name" value="GntR"/>
    <property type="match status" value="1"/>
</dbReference>
<dbReference type="PANTHER" id="PTHR43537:SF5">
    <property type="entry name" value="UXU OPERON TRANSCRIPTIONAL REGULATOR"/>
    <property type="match status" value="1"/>
</dbReference>
<dbReference type="CDD" id="cd07377">
    <property type="entry name" value="WHTH_GntR"/>
    <property type="match status" value="1"/>
</dbReference>
<accession>A0ABP3URV9</accession>
<organism evidence="5 6">
    <name type="scientific">Clostridium oceanicum</name>
    <dbReference type="NCBI Taxonomy" id="1543"/>
    <lineage>
        <taxon>Bacteria</taxon>
        <taxon>Bacillati</taxon>
        <taxon>Bacillota</taxon>
        <taxon>Clostridia</taxon>
        <taxon>Eubacteriales</taxon>
        <taxon>Clostridiaceae</taxon>
        <taxon>Clostridium</taxon>
    </lineage>
</organism>
<dbReference type="SUPFAM" id="SSF46785">
    <property type="entry name" value="Winged helix' DNA-binding domain"/>
    <property type="match status" value="1"/>
</dbReference>
<evidence type="ECO:0000256" key="1">
    <source>
        <dbReference type="ARBA" id="ARBA00023015"/>
    </source>
</evidence>
<evidence type="ECO:0000313" key="5">
    <source>
        <dbReference type="EMBL" id="GAA0737551.1"/>
    </source>
</evidence>
<keyword evidence="2" id="KW-0238">DNA-binding</keyword>
<evidence type="ECO:0000256" key="3">
    <source>
        <dbReference type="ARBA" id="ARBA00023163"/>
    </source>
</evidence>
<dbReference type="PANTHER" id="PTHR43537">
    <property type="entry name" value="TRANSCRIPTIONAL REGULATOR, GNTR FAMILY"/>
    <property type="match status" value="1"/>
</dbReference>
<dbReference type="SUPFAM" id="SSF48008">
    <property type="entry name" value="GntR ligand-binding domain-like"/>
    <property type="match status" value="1"/>
</dbReference>
<dbReference type="Proteomes" id="UP001501510">
    <property type="component" value="Unassembled WGS sequence"/>
</dbReference>
<dbReference type="EMBL" id="BAAACG010000008">
    <property type="protein sequence ID" value="GAA0737551.1"/>
    <property type="molecule type" value="Genomic_DNA"/>
</dbReference>
<evidence type="ECO:0000256" key="2">
    <source>
        <dbReference type="ARBA" id="ARBA00023125"/>
    </source>
</evidence>
<proteinExistence type="predicted"/>
<dbReference type="InterPro" id="IPR011711">
    <property type="entry name" value="GntR_C"/>
</dbReference>
<protein>
    <submittedName>
        <fullName evidence="5">FadR/GntR family transcriptional regulator</fullName>
    </submittedName>
</protein>
<dbReference type="InterPro" id="IPR036388">
    <property type="entry name" value="WH-like_DNA-bd_sf"/>
</dbReference>
<keyword evidence="1" id="KW-0805">Transcription regulation</keyword>
<reference evidence="6" key="1">
    <citation type="journal article" date="2019" name="Int. J. Syst. Evol. Microbiol.">
        <title>The Global Catalogue of Microorganisms (GCM) 10K type strain sequencing project: providing services to taxonomists for standard genome sequencing and annotation.</title>
        <authorList>
            <consortium name="The Broad Institute Genomics Platform"/>
            <consortium name="The Broad Institute Genome Sequencing Center for Infectious Disease"/>
            <person name="Wu L."/>
            <person name="Ma J."/>
        </authorList>
    </citation>
    <scope>NUCLEOTIDE SEQUENCE [LARGE SCALE GENOMIC DNA]</scope>
    <source>
        <strain evidence="6">JCM 1407</strain>
    </source>
</reference>
<dbReference type="InterPro" id="IPR008920">
    <property type="entry name" value="TF_FadR/GntR_C"/>
</dbReference>
<dbReference type="PROSITE" id="PS50949">
    <property type="entry name" value="HTH_GNTR"/>
    <property type="match status" value="1"/>
</dbReference>
<dbReference type="PRINTS" id="PR00035">
    <property type="entry name" value="HTHGNTR"/>
</dbReference>